<accession>A0A1Z9YXQ1</accession>
<name>A0A1Z9YXQ1_9GAMM</name>
<gene>
    <name evidence="2" type="ORF">CAP51_09900</name>
</gene>
<proteinExistence type="predicted"/>
<keyword evidence="3" id="KW-1185">Reference proteome</keyword>
<dbReference type="OrthoDB" id="1685145at2"/>
<dbReference type="Proteomes" id="UP000196536">
    <property type="component" value="Unassembled WGS sequence"/>
</dbReference>
<comment type="caution">
    <text evidence="2">The sequence shown here is derived from an EMBL/GenBank/DDBJ whole genome shotgun (WGS) entry which is preliminary data.</text>
</comment>
<dbReference type="EMBL" id="NEXX01000003">
    <property type="protein sequence ID" value="OUY06999.1"/>
    <property type="molecule type" value="Genomic_DNA"/>
</dbReference>
<feature type="domain" description="DUF2460" evidence="1">
    <location>
        <begin position="7"/>
        <end position="211"/>
    </location>
</feature>
<dbReference type="RefSeq" id="WP_087620601.1">
    <property type="nucleotide sequence ID" value="NZ_NEXX01000003.1"/>
</dbReference>
<sequence length="218" mass="25670">MSDEIFPELPGLQWEATKKPVFHTKIMQSVNGRELRASYQAVPTYEIGLSFDFLREWQDKQELQQLESFFIERRGAFDSFLYKFPEDHDYQCEFVGDGNTTQFQLYKTTYSLQIPLSHTEEVINGQANPLMWNQNPHKLMWSTDDTTLMWTVNMSYHITKDGLLTLSMPLAEGQILHVAGTYYYRCRFAEDEQEYTHFMHKLWKAKRVDLIGSLGNKI</sequence>
<protein>
    <recommendedName>
        <fullName evidence="1">DUF2460 domain-containing protein</fullName>
    </recommendedName>
</protein>
<evidence type="ECO:0000313" key="3">
    <source>
        <dbReference type="Proteomes" id="UP000196536"/>
    </source>
</evidence>
<evidence type="ECO:0000313" key="2">
    <source>
        <dbReference type="EMBL" id="OUY06999.1"/>
    </source>
</evidence>
<dbReference type="AlphaFoldDB" id="A0A1Z9YXQ1"/>
<evidence type="ECO:0000259" key="1">
    <source>
        <dbReference type="Pfam" id="PF09343"/>
    </source>
</evidence>
<dbReference type="InterPro" id="IPR011740">
    <property type="entry name" value="DUF2460"/>
</dbReference>
<organism evidence="2 3">
    <name type="scientific">Acinetobacter populi</name>
    <dbReference type="NCBI Taxonomy" id="1582270"/>
    <lineage>
        <taxon>Bacteria</taxon>
        <taxon>Pseudomonadati</taxon>
        <taxon>Pseudomonadota</taxon>
        <taxon>Gammaproteobacteria</taxon>
        <taxon>Moraxellales</taxon>
        <taxon>Moraxellaceae</taxon>
        <taxon>Acinetobacter</taxon>
    </lineage>
</organism>
<reference evidence="2 3" key="1">
    <citation type="submission" date="2017-05" db="EMBL/GenBank/DDBJ databases">
        <title>Acinetobacter populi ANC 5415 (= PBJ7), whole genome shotgun sequencing project.</title>
        <authorList>
            <person name="Nemec A."/>
            <person name="Radolfova-Krizova L."/>
        </authorList>
    </citation>
    <scope>NUCLEOTIDE SEQUENCE [LARGE SCALE GENOMIC DNA]</scope>
    <source>
        <strain evidence="2 3">PBJ7</strain>
    </source>
</reference>
<dbReference type="Pfam" id="PF09343">
    <property type="entry name" value="DUF2460"/>
    <property type="match status" value="1"/>
</dbReference>